<evidence type="ECO:0000313" key="3">
    <source>
        <dbReference type="Proteomes" id="UP000001485"/>
    </source>
</evidence>
<keyword evidence="1" id="KW-0812">Transmembrane</keyword>
<dbReference type="EMBL" id="CP001600">
    <property type="protein sequence ID" value="ACR70461.1"/>
    <property type="molecule type" value="Genomic_DNA"/>
</dbReference>
<reference evidence="3" key="1">
    <citation type="submission" date="2009-03" db="EMBL/GenBank/DDBJ databases">
        <title>Complete genome sequence of Edwardsiella ictaluri 93-146.</title>
        <authorList>
            <person name="Williams M.L."/>
            <person name="Gillaspy A.F."/>
            <person name="Dyer D.W."/>
            <person name="Thune R.L."/>
            <person name="Waldbieser G.C."/>
            <person name="Schuster S.C."/>
            <person name="Gipson J."/>
            <person name="Zaitshik J."/>
            <person name="Landry C."/>
            <person name="Lawrence M.L."/>
        </authorList>
    </citation>
    <scope>NUCLEOTIDE SEQUENCE [LARGE SCALE GENOMIC DNA]</scope>
    <source>
        <strain evidence="3">93-146</strain>
    </source>
</reference>
<protein>
    <submittedName>
        <fullName evidence="2">Uncharacterized protein</fullName>
    </submittedName>
</protein>
<keyword evidence="1" id="KW-0472">Membrane</keyword>
<organism evidence="2 3">
    <name type="scientific">Edwardsiella ictaluri (strain 93-146)</name>
    <dbReference type="NCBI Taxonomy" id="634503"/>
    <lineage>
        <taxon>Bacteria</taxon>
        <taxon>Pseudomonadati</taxon>
        <taxon>Pseudomonadota</taxon>
        <taxon>Gammaproteobacteria</taxon>
        <taxon>Enterobacterales</taxon>
        <taxon>Hafniaceae</taxon>
        <taxon>Edwardsiella</taxon>
    </lineage>
</organism>
<feature type="transmembrane region" description="Helical" evidence="1">
    <location>
        <begin position="20"/>
        <end position="41"/>
    </location>
</feature>
<dbReference type="GeneID" id="69540180"/>
<reference evidence="2 3" key="2">
    <citation type="journal article" date="2012" name="J. Bacteriol.">
        <title>Genome Sequence of Edwardsiella ictaluri 93-146, a Strain Associated with a Natural Channel Catfish Outbreak of Enteric Septicemia of Catfish.</title>
        <authorList>
            <person name="Williams M.L."/>
            <person name="Gillaspy A.F."/>
            <person name="Dyer D.W."/>
            <person name="Thune R.L."/>
            <person name="Waldbieser G.C."/>
            <person name="Schuster S.C."/>
            <person name="Gipson J."/>
            <person name="Zaitshik J."/>
            <person name="Landry C."/>
            <person name="Banes M.M."/>
            <person name="Lawrence M.L."/>
        </authorList>
    </citation>
    <scope>NUCLEOTIDE SEQUENCE [LARGE SCALE GENOMIC DNA]</scope>
    <source>
        <strain evidence="2 3">93-146</strain>
    </source>
</reference>
<dbReference type="Proteomes" id="UP000001485">
    <property type="component" value="Chromosome"/>
</dbReference>
<evidence type="ECO:0000313" key="2">
    <source>
        <dbReference type="EMBL" id="ACR70461.1"/>
    </source>
</evidence>
<dbReference type="RefSeq" id="WP_015872538.1">
    <property type="nucleotide sequence ID" value="NC_012779.2"/>
</dbReference>
<dbReference type="KEGG" id="eic:NT01EI_3322"/>
<dbReference type="AlphaFoldDB" id="C5B933"/>
<accession>C5B933</accession>
<sequence length="56" mass="6572">MAVIIIYFKNGYVLYGWRESIFSSLKKGVIVGLILGLGLWFKEKLQERKDRKKSNH</sequence>
<evidence type="ECO:0000256" key="1">
    <source>
        <dbReference type="SAM" id="Phobius"/>
    </source>
</evidence>
<name>C5B933_EDWI9</name>
<keyword evidence="1" id="KW-1133">Transmembrane helix</keyword>
<dbReference type="HOGENOM" id="CLU_3006941_0_0_6"/>
<gene>
    <name evidence="2" type="ordered locus">NT01EI_3322</name>
</gene>
<proteinExistence type="predicted"/>